<evidence type="ECO:0000313" key="7">
    <source>
        <dbReference type="Proteomes" id="UP000030152"/>
    </source>
</evidence>
<reference evidence="6 7" key="1">
    <citation type="submission" date="2013-09" db="EMBL/GenBank/DDBJ databases">
        <authorList>
            <person name="Zeng Z."/>
            <person name="Chen C."/>
        </authorList>
    </citation>
    <scope>NUCLEOTIDE SEQUENCE [LARGE SCALE GENOMIC DNA]</scope>
    <source>
        <strain evidence="6 7">WB 3.3-2</strain>
    </source>
</reference>
<comment type="caution">
    <text evidence="6">The sequence shown here is derived from an EMBL/GenBank/DDBJ whole genome shotgun (WGS) entry which is preliminary data.</text>
</comment>
<feature type="transmembrane region" description="Helical" evidence="5">
    <location>
        <begin position="97"/>
        <end position="114"/>
    </location>
</feature>
<comment type="subcellular location">
    <subcellularLocation>
        <location evidence="1">Membrane</location>
        <topology evidence="1">Multi-pass membrane protein</topology>
    </subcellularLocation>
</comment>
<protein>
    <recommendedName>
        <fullName evidence="8">DoxX-like family protein</fullName>
    </recommendedName>
</protein>
<organism evidence="6 7">
    <name type="scientific">Flavobacterium rivuli WB 3.3-2 = DSM 21788</name>
    <dbReference type="NCBI Taxonomy" id="1121895"/>
    <lineage>
        <taxon>Bacteria</taxon>
        <taxon>Pseudomonadati</taxon>
        <taxon>Bacteroidota</taxon>
        <taxon>Flavobacteriia</taxon>
        <taxon>Flavobacteriales</taxon>
        <taxon>Flavobacteriaceae</taxon>
        <taxon>Flavobacterium</taxon>
    </lineage>
</organism>
<dbReference type="OrthoDB" id="7960583at2"/>
<feature type="transmembrane region" description="Helical" evidence="5">
    <location>
        <begin position="72"/>
        <end position="91"/>
    </location>
</feature>
<dbReference type="RefSeq" id="WP_020214135.1">
    <property type="nucleotide sequence ID" value="NZ_JRLX01000009.1"/>
</dbReference>
<accession>A0A0A2M5D0</accession>
<evidence type="ECO:0000256" key="1">
    <source>
        <dbReference type="ARBA" id="ARBA00004141"/>
    </source>
</evidence>
<evidence type="ECO:0000256" key="4">
    <source>
        <dbReference type="ARBA" id="ARBA00023136"/>
    </source>
</evidence>
<dbReference type="STRING" id="1121895.GCA_000378485_02970"/>
<evidence type="ECO:0000256" key="3">
    <source>
        <dbReference type="ARBA" id="ARBA00022989"/>
    </source>
</evidence>
<dbReference type="AlphaFoldDB" id="A0A0A2M5D0"/>
<keyword evidence="7" id="KW-1185">Reference proteome</keyword>
<name>A0A0A2M5D0_9FLAO</name>
<feature type="transmembrane region" description="Helical" evidence="5">
    <location>
        <begin position="7"/>
        <end position="32"/>
    </location>
</feature>
<sequence>MKRDRIIYWVITSFVALMGLAAGIVYFTVPVIAQEFKHLGFPDYFRVELAIAKLTGALALIIPLVPKRIKEWAYAGFTIVFSSAIIAHSVVEGITAAISPLISLILLVISYVYFTKVNKRKTV</sequence>
<keyword evidence="4 5" id="KW-0472">Membrane</keyword>
<dbReference type="Proteomes" id="UP000030152">
    <property type="component" value="Unassembled WGS sequence"/>
</dbReference>
<dbReference type="GO" id="GO:0016020">
    <property type="term" value="C:membrane"/>
    <property type="evidence" value="ECO:0007669"/>
    <property type="project" value="UniProtKB-SubCell"/>
</dbReference>
<proteinExistence type="predicted"/>
<dbReference type="Pfam" id="PF13564">
    <property type="entry name" value="DoxX_2"/>
    <property type="match status" value="1"/>
</dbReference>
<evidence type="ECO:0000313" key="6">
    <source>
        <dbReference type="EMBL" id="KGO86638.1"/>
    </source>
</evidence>
<gene>
    <name evidence="6" type="ORF">Q765_10485</name>
</gene>
<evidence type="ECO:0008006" key="8">
    <source>
        <dbReference type="Google" id="ProtNLM"/>
    </source>
</evidence>
<dbReference type="eggNOG" id="ENOG5031TV8">
    <property type="taxonomic scope" value="Bacteria"/>
</dbReference>
<evidence type="ECO:0000256" key="5">
    <source>
        <dbReference type="SAM" id="Phobius"/>
    </source>
</evidence>
<dbReference type="InterPro" id="IPR032808">
    <property type="entry name" value="DoxX"/>
</dbReference>
<keyword evidence="3 5" id="KW-1133">Transmembrane helix</keyword>
<keyword evidence="2 5" id="KW-0812">Transmembrane</keyword>
<evidence type="ECO:0000256" key="2">
    <source>
        <dbReference type="ARBA" id="ARBA00022692"/>
    </source>
</evidence>
<dbReference type="EMBL" id="JRLX01000009">
    <property type="protein sequence ID" value="KGO86638.1"/>
    <property type="molecule type" value="Genomic_DNA"/>
</dbReference>
<feature type="transmembrane region" description="Helical" evidence="5">
    <location>
        <begin position="44"/>
        <end position="65"/>
    </location>
</feature>